<dbReference type="InterPro" id="IPR000847">
    <property type="entry name" value="LysR_HTH_N"/>
</dbReference>
<keyword evidence="3" id="KW-0238">DNA-binding</keyword>
<reference evidence="6 7" key="1">
    <citation type="journal article" date="2012" name="J. Bacteriol.">
        <title>Complete genome sequences of Desulfosporosinus orientis DSM765T, Desulfosporosinus youngiae DSM17734T, Desulfosporosinus meridiei DSM13257T, and Desulfosporosinus acidiphilus DSM22704T.</title>
        <authorList>
            <person name="Pester M."/>
            <person name="Brambilla E."/>
            <person name="Alazard D."/>
            <person name="Rattei T."/>
            <person name="Weinmaier T."/>
            <person name="Han J."/>
            <person name="Lucas S."/>
            <person name="Lapidus A."/>
            <person name="Cheng J.F."/>
            <person name="Goodwin L."/>
            <person name="Pitluck S."/>
            <person name="Peters L."/>
            <person name="Ovchinnikova G."/>
            <person name="Teshima H."/>
            <person name="Detter J.C."/>
            <person name="Han C.S."/>
            <person name="Tapia R."/>
            <person name="Land M.L."/>
            <person name="Hauser L."/>
            <person name="Kyrpides N.C."/>
            <person name="Ivanova N.N."/>
            <person name="Pagani I."/>
            <person name="Huntmann M."/>
            <person name="Wei C.L."/>
            <person name="Davenport K.W."/>
            <person name="Daligault H."/>
            <person name="Chain P.S."/>
            <person name="Chen A."/>
            <person name="Mavromatis K."/>
            <person name="Markowitz V."/>
            <person name="Szeto E."/>
            <person name="Mikhailova N."/>
            <person name="Pati A."/>
            <person name="Wagner M."/>
            <person name="Woyke T."/>
            <person name="Ollivier B."/>
            <person name="Klenk H.P."/>
            <person name="Spring S."/>
            <person name="Loy A."/>
        </authorList>
    </citation>
    <scope>NUCLEOTIDE SEQUENCE [LARGE SCALE GENOMIC DNA]</scope>
    <source>
        <strain evidence="7">DSM 22704 / JCM 16185 / SJ4</strain>
    </source>
</reference>
<evidence type="ECO:0000256" key="3">
    <source>
        <dbReference type="ARBA" id="ARBA00023125"/>
    </source>
</evidence>
<dbReference type="SUPFAM" id="SSF46785">
    <property type="entry name" value="Winged helix' DNA-binding domain"/>
    <property type="match status" value="1"/>
</dbReference>
<dbReference type="HOGENOM" id="CLU_039613_6_1_9"/>
<dbReference type="Gene3D" id="3.40.190.290">
    <property type="match status" value="1"/>
</dbReference>
<dbReference type="PANTHER" id="PTHR30126:SF100">
    <property type="entry name" value="LYSR-FAMILY TRANSCRIPTIONAL REGULATOR"/>
    <property type="match status" value="1"/>
</dbReference>
<comment type="similarity">
    <text evidence="1">Belongs to the LysR transcriptional regulatory family.</text>
</comment>
<dbReference type="Pfam" id="PF00126">
    <property type="entry name" value="HTH_1"/>
    <property type="match status" value="1"/>
</dbReference>
<dbReference type="PROSITE" id="PS50931">
    <property type="entry name" value="HTH_LYSR"/>
    <property type="match status" value="1"/>
</dbReference>
<keyword evidence="7" id="KW-1185">Reference proteome</keyword>
<dbReference type="CDD" id="cd05466">
    <property type="entry name" value="PBP2_LTTR_substrate"/>
    <property type="match status" value="1"/>
</dbReference>
<keyword evidence="4" id="KW-0804">Transcription</keyword>
<evidence type="ECO:0000313" key="7">
    <source>
        <dbReference type="Proteomes" id="UP000002892"/>
    </source>
</evidence>
<name>I4D9C7_DESAJ</name>
<dbReference type="Proteomes" id="UP000002892">
    <property type="component" value="Chromosome"/>
</dbReference>
<dbReference type="SUPFAM" id="SSF53850">
    <property type="entry name" value="Periplasmic binding protein-like II"/>
    <property type="match status" value="1"/>
</dbReference>
<dbReference type="STRING" id="646529.Desaci_3516"/>
<dbReference type="FunFam" id="1.10.10.10:FF:000001">
    <property type="entry name" value="LysR family transcriptional regulator"/>
    <property type="match status" value="1"/>
</dbReference>
<organism evidence="6 7">
    <name type="scientific">Desulfosporosinus acidiphilus (strain DSM 22704 / JCM 16185 / SJ4)</name>
    <dbReference type="NCBI Taxonomy" id="646529"/>
    <lineage>
        <taxon>Bacteria</taxon>
        <taxon>Bacillati</taxon>
        <taxon>Bacillota</taxon>
        <taxon>Clostridia</taxon>
        <taxon>Eubacteriales</taxon>
        <taxon>Desulfitobacteriaceae</taxon>
        <taxon>Desulfosporosinus</taxon>
    </lineage>
</organism>
<dbReference type="RefSeq" id="WP_014828389.1">
    <property type="nucleotide sequence ID" value="NC_018068.1"/>
</dbReference>
<accession>I4D9C7</accession>
<evidence type="ECO:0000256" key="1">
    <source>
        <dbReference type="ARBA" id="ARBA00009437"/>
    </source>
</evidence>
<dbReference type="AlphaFoldDB" id="I4D9C7"/>
<evidence type="ECO:0000256" key="2">
    <source>
        <dbReference type="ARBA" id="ARBA00023015"/>
    </source>
</evidence>
<dbReference type="InterPro" id="IPR005119">
    <property type="entry name" value="LysR_subst-bd"/>
</dbReference>
<dbReference type="InterPro" id="IPR036388">
    <property type="entry name" value="WH-like_DNA-bd_sf"/>
</dbReference>
<dbReference type="Gene3D" id="1.10.10.10">
    <property type="entry name" value="Winged helix-like DNA-binding domain superfamily/Winged helix DNA-binding domain"/>
    <property type="match status" value="1"/>
</dbReference>
<evidence type="ECO:0000313" key="6">
    <source>
        <dbReference type="EMBL" id="AFM42401.1"/>
    </source>
</evidence>
<protein>
    <submittedName>
        <fullName evidence="6">Transcriptional regulator</fullName>
    </submittedName>
</protein>
<dbReference type="EMBL" id="CP003639">
    <property type="protein sequence ID" value="AFM42401.1"/>
    <property type="molecule type" value="Genomic_DNA"/>
</dbReference>
<evidence type="ECO:0000256" key="4">
    <source>
        <dbReference type="ARBA" id="ARBA00023163"/>
    </source>
</evidence>
<dbReference type="GO" id="GO:0000976">
    <property type="term" value="F:transcription cis-regulatory region binding"/>
    <property type="evidence" value="ECO:0007669"/>
    <property type="project" value="TreeGrafter"/>
</dbReference>
<gene>
    <name evidence="6" type="ordered locus">Desaci_3516</name>
</gene>
<keyword evidence="2" id="KW-0805">Transcription regulation</keyword>
<dbReference type="Pfam" id="PF03466">
    <property type="entry name" value="LysR_substrate"/>
    <property type="match status" value="1"/>
</dbReference>
<dbReference type="eggNOG" id="COG0583">
    <property type="taxonomic scope" value="Bacteria"/>
</dbReference>
<dbReference type="KEGG" id="dai:Desaci_3516"/>
<dbReference type="InterPro" id="IPR036390">
    <property type="entry name" value="WH_DNA-bd_sf"/>
</dbReference>
<sequence length="299" mass="33979">MEIRNLFTFLSVVEAGSFTRAANKLGYAQSSVTAQIQALEAELETPLFDRLGKKIVLTDAGQRLIPYAQEITKMHALAKEAIRSDTALVGTLTIGAPESLAAFRLPGIIRDYKSRYPEVKITLKPGVCWELRDLIRSGELDLAFLLQPETEDRELHIETLVHEKMALIAPPDHPLVHCEHVEPSNLKDETILQTEQGCTYRALFEHHLNRHGIFPNPDLEFWSIEAIKNCVMSGLGLSLLPLITVQNEVREGKLIQLAWDDREERLTTQIAYHKKKWQSPALHEFLLLVGRHAEKWRQV</sequence>
<proteinExistence type="inferred from homology"/>
<dbReference type="GO" id="GO:0003700">
    <property type="term" value="F:DNA-binding transcription factor activity"/>
    <property type="evidence" value="ECO:0007669"/>
    <property type="project" value="InterPro"/>
</dbReference>
<feature type="domain" description="HTH lysR-type" evidence="5">
    <location>
        <begin position="1"/>
        <end position="58"/>
    </location>
</feature>
<dbReference type="PANTHER" id="PTHR30126">
    <property type="entry name" value="HTH-TYPE TRANSCRIPTIONAL REGULATOR"/>
    <property type="match status" value="1"/>
</dbReference>
<dbReference type="PRINTS" id="PR00039">
    <property type="entry name" value="HTHLYSR"/>
</dbReference>
<dbReference type="OrthoDB" id="119203at2"/>
<evidence type="ECO:0000259" key="5">
    <source>
        <dbReference type="PROSITE" id="PS50931"/>
    </source>
</evidence>